<dbReference type="Proteomes" id="UP001283361">
    <property type="component" value="Unassembled WGS sequence"/>
</dbReference>
<protein>
    <submittedName>
        <fullName evidence="2">Uncharacterized protein</fullName>
    </submittedName>
</protein>
<accession>A0AAE1DVV3</accession>
<dbReference type="EMBL" id="JAWDGP010002226">
    <property type="protein sequence ID" value="KAK3784622.1"/>
    <property type="molecule type" value="Genomic_DNA"/>
</dbReference>
<feature type="region of interest" description="Disordered" evidence="1">
    <location>
        <begin position="13"/>
        <end position="37"/>
    </location>
</feature>
<reference evidence="2" key="1">
    <citation type="journal article" date="2023" name="G3 (Bethesda)">
        <title>A reference genome for the long-term kleptoplast-retaining sea slug Elysia crispata morphotype clarki.</title>
        <authorList>
            <person name="Eastman K.E."/>
            <person name="Pendleton A.L."/>
            <person name="Shaikh M.A."/>
            <person name="Suttiyut T."/>
            <person name="Ogas R."/>
            <person name="Tomko P."/>
            <person name="Gavelis G."/>
            <person name="Widhalm J.R."/>
            <person name="Wisecaver J.H."/>
        </authorList>
    </citation>
    <scope>NUCLEOTIDE SEQUENCE</scope>
    <source>
        <strain evidence="2">ECLA1</strain>
    </source>
</reference>
<feature type="compositionally biased region" description="Basic and acidic residues" evidence="1">
    <location>
        <begin position="27"/>
        <end position="37"/>
    </location>
</feature>
<proteinExistence type="predicted"/>
<feature type="compositionally biased region" description="Polar residues" evidence="1">
    <location>
        <begin position="87"/>
        <end position="97"/>
    </location>
</feature>
<gene>
    <name evidence="2" type="ORF">RRG08_003430</name>
</gene>
<organism evidence="2 3">
    <name type="scientific">Elysia crispata</name>
    <name type="common">lettuce slug</name>
    <dbReference type="NCBI Taxonomy" id="231223"/>
    <lineage>
        <taxon>Eukaryota</taxon>
        <taxon>Metazoa</taxon>
        <taxon>Spiralia</taxon>
        <taxon>Lophotrochozoa</taxon>
        <taxon>Mollusca</taxon>
        <taxon>Gastropoda</taxon>
        <taxon>Heterobranchia</taxon>
        <taxon>Euthyneura</taxon>
        <taxon>Panpulmonata</taxon>
        <taxon>Sacoglossa</taxon>
        <taxon>Placobranchoidea</taxon>
        <taxon>Plakobranchidae</taxon>
        <taxon>Elysia</taxon>
    </lineage>
</organism>
<dbReference type="AlphaFoldDB" id="A0AAE1DVV3"/>
<evidence type="ECO:0000313" key="2">
    <source>
        <dbReference type="EMBL" id="KAK3784622.1"/>
    </source>
</evidence>
<sequence>MYAKHFFRTGKFRPKWNQGSQGYSHVSPREDSATSHPEKTAQLFYAGLGVRHSTLHVKNAQPTNVLVSPLEDGPNNLAGLGVRHYTKGSQGTATSKVQPRLTREDGPAPSRAGLGVRHSTLHAKHTRPMDVLISTREDGPADLVDHRLRHTT</sequence>
<name>A0AAE1DVV3_9GAST</name>
<evidence type="ECO:0000313" key="3">
    <source>
        <dbReference type="Proteomes" id="UP001283361"/>
    </source>
</evidence>
<evidence type="ECO:0000256" key="1">
    <source>
        <dbReference type="SAM" id="MobiDB-lite"/>
    </source>
</evidence>
<comment type="caution">
    <text evidence="2">The sequence shown here is derived from an EMBL/GenBank/DDBJ whole genome shotgun (WGS) entry which is preliminary data.</text>
</comment>
<feature type="region of interest" description="Disordered" evidence="1">
    <location>
        <begin position="86"/>
        <end position="114"/>
    </location>
</feature>
<keyword evidence="3" id="KW-1185">Reference proteome</keyword>